<gene>
    <name evidence="2" type="ordered locus">Cpin_5701</name>
</gene>
<dbReference type="SMART" id="SM00577">
    <property type="entry name" value="CPDc"/>
    <property type="match status" value="1"/>
</dbReference>
<sequence length="188" mass="22010">MPDKSDKLLLLDLDETLIHATTAPLGVAPDLQFDVFHIYKRPGLEHFLINISQHFTIGVWSSASNEYVEEIVKMITPDSIEWFMIWGKSRCTIRRDYELDSYYFEKRLDKVKNKGFRLEQIIIVDDSPEKSRSNYGNAVYIAPFEGDRNDNELTHLYDYLLTLKEVSNIRSIEKRGWRNNPFTSLNIS</sequence>
<proteinExistence type="predicted"/>
<evidence type="ECO:0000313" key="2">
    <source>
        <dbReference type="EMBL" id="ACU63124.1"/>
    </source>
</evidence>
<dbReference type="PANTHER" id="PTHR12210">
    <property type="entry name" value="DULLARD PROTEIN PHOSPHATASE"/>
    <property type="match status" value="1"/>
</dbReference>
<dbReference type="Gene3D" id="3.40.50.1000">
    <property type="entry name" value="HAD superfamily/HAD-like"/>
    <property type="match status" value="1"/>
</dbReference>
<dbReference type="EMBL" id="CP001699">
    <property type="protein sequence ID" value="ACU63124.1"/>
    <property type="molecule type" value="Genomic_DNA"/>
</dbReference>
<protein>
    <submittedName>
        <fullName evidence="2">NLI interacting domain protein</fullName>
    </submittedName>
</protein>
<reference evidence="2 3" key="2">
    <citation type="journal article" date="2010" name="Stand. Genomic Sci.">
        <title>Complete genome sequence of Chitinophaga pinensis type strain (UQM 2034).</title>
        <authorList>
            <person name="Glavina Del Rio T."/>
            <person name="Abt B."/>
            <person name="Spring S."/>
            <person name="Lapidus A."/>
            <person name="Nolan M."/>
            <person name="Tice H."/>
            <person name="Copeland A."/>
            <person name="Cheng J.F."/>
            <person name="Chen F."/>
            <person name="Bruce D."/>
            <person name="Goodwin L."/>
            <person name="Pitluck S."/>
            <person name="Ivanova N."/>
            <person name="Mavromatis K."/>
            <person name="Mikhailova N."/>
            <person name="Pati A."/>
            <person name="Chen A."/>
            <person name="Palaniappan K."/>
            <person name="Land M."/>
            <person name="Hauser L."/>
            <person name="Chang Y.J."/>
            <person name="Jeffries C.D."/>
            <person name="Chain P."/>
            <person name="Saunders E."/>
            <person name="Detter J.C."/>
            <person name="Brettin T."/>
            <person name="Rohde M."/>
            <person name="Goker M."/>
            <person name="Bristow J."/>
            <person name="Eisen J.A."/>
            <person name="Markowitz V."/>
            <person name="Hugenholtz P."/>
            <person name="Kyrpides N.C."/>
            <person name="Klenk H.P."/>
            <person name="Lucas S."/>
        </authorList>
    </citation>
    <scope>NUCLEOTIDE SEQUENCE [LARGE SCALE GENOMIC DNA]</scope>
    <source>
        <strain evidence="3">ATCC 43595 / DSM 2588 / LMG 13176 / NBRC 15968 / NCIMB 11800 / UQM 2034</strain>
    </source>
</reference>
<dbReference type="Pfam" id="PF03031">
    <property type="entry name" value="NIF"/>
    <property type="match status" value="1"/>
</dbReference>
<dbReference type="KEGG" id="cpi:Cpin_5701"/>
<dbReference type="OrthoDB" id="65801at2"/>
<reference evidence="3" key="1">
    <citation type="submission" date="2009-08" db="EMBL/GenBank/DDBJ databases">
        <title>The complete genome of Chitinophaga pinensis DSM 2588.</title>
        <authorList>
            <consortium name="US DOE Joint Genome Institute (JGI-PGF)"/>
            <person name="Lucas S."/>
            <person name="Copeland A."/>
            <person name="Lapidus A."/>
            <person name="Glavina del Rio T."/>
            <person name="Dalin E."/>
            <person name="Tice H."/>
            <person name="Bruce D."/>
            <person name="Goodwin L."/>
            <person name="Pitluck S."/>
            <person name="Kyrpides N."/>
            <person name="Mavromatis K."/>
            <person name="Ivanova N."/>
            <person name="Mikhailova N."/>
            <person name="Sims D."/>
            <person name="Meinche L."/>
            <person name="Brettin T."/>
            <person name="Detter J.C."/>
            <person name="Han C."/>
            <person name="Larimer F."/>
            <person name="Land M."/>
            <person name="Hauser L."/>
            <person name="Markowitz V."/>
            <person name="Cheng J.-F."/>
            <person name="Hugenholtz P."/>
            <person name="Woyke T."/>
            <person name="Wu D."/>
            <person name="Spring S."/>
            <person name="Klenk H.-P."/>
            <person name="Eisen J.A."/>
        </authorList>
    </citation>
    <scope>NUCLEOTIDE SEQUENCE [LARGE SCALE GENOMIC DNA]</scope>
    <source>
        <strain evidence="3">ATCC 43595 / DSM 2588 / LMG 13176 / NBRC 15968 / NCIMB 11800 / UQM 2034</strain>
    </source>
</reference>
<dbReference type="AlphaFoldDB" id="A0A979GYD9"/>
<dbReference type="RefSeq" id="WP_012793291.1">
    <property type="nucleotide sequence ID" value="NC_013132.1"/>
</dbReference>
<evidence type="ECO:0000313" key="3">
    <source>
        <dbReference type="Proteomes" id="UP000002215"/>
    </source>
</evidence>
<dbReference type="InterPro" id="IPR004274">
    <property type="entry name" value="FCP1_dom"/>
</dbReference>
<dbReference type="SUPFAM" id="SSF56784">
    <property type="entry name" value="HAD-like"/>
    <property type="match status" value="1"/>
</dbReference>
<dbReference type="InterPro" id="IPR023214">
    <property type="entry name" value="HAD_sf"/>
</dbReference>
<organism evidence="2 3">
    <name type="scientific">Chitinophaga pinensis (strain ATCC 43595 / DSM 2588 / LMG 13176 / NBRC 15968 / NCIMB 11800 / UQM 2034)</name>
    <dbReference type="NCBI Taxonomy" id="485918"/>
    <lineage>
        <taxon>Bacteria</taxon>
        <taxon>Pseudomonadati</taxon>
        <taxon>Bacteroidota</taxon>
        <taxon>Chitinophagia</taxon>
        <taxon>Chitinophagales</taxon>
        <taxon>Chitinophagaceae</taxon>
        <taxon>Chitinophaga</taxon>
    </lineage>
</organism>
<accession>A0A979GYD9</accession>
<name>A0A979GYD9_CHIPD</name>
<feature type="domain" description="FCP1 homology" evidence="1">
    <location>
        <begin position="2"/>
        <end position="163"/>
    </location>
</feature>
<dbReference type="InterPro" id="IPR036412">
    <property type="entry name" value="HAD-like_sf"/>
</dbReference>
<evidence type="ECO:0000259" key="1">
    <source>
        <dbReference type="PROSITE" id="PS50969"/>
    </source>
</evidence>
<dbReference type="PROSITE" id="PS50969">
    <property type="entry name" value="FCP1"/>
    <property type="match status" value="1"/>
</dbReference>
<dbReference type="InterPro" id="IPR050365">
    <property type="entry name" value="TIM50"/>
</dbReference>
<dbReference type="Proteomes" id="UP000002215">
    <property type="component" value="Chromosome"/>
</dbReference>